<name>A0ABX7SH26_9CAUL</name>
<sequence>MRGEILSYDDVSGTGLISGDDSLRYGFGRSAIQPGGVIAVGARVDFVPEGLEATQIMVLGGSPAAAAFGQAANSSYVARDTGGGYDFASAMFSFNGRLRRQHFWISWLILFGAGFVTGLIPIIGGLIGLVLIWPNVAITVKRLHDMGKTGWFAVIPWVANIVGIVMIISAVGMSIITNPQAFENEDPSAVLAMFGSMMGGIAVLFLVNLAFLLWIGITDSERGDNRFGPNPKGE</sequence>
<protein>
    <submittedName>
        <fullName evidence="2">DUF805 domain-containing protein</fullName>
    </submittedName>
</protein>
<dbReference type="RefSeq" id="WP_207822722.1">
    <property type="nucleotide sequence ID" value="NZ_CP062006.1"/>
</dbReference>
<feature type="transmembrane region" description="Helical" evidence="1">
    <location>
        <begin position="107"/>
        <end position="134"/>
    </location>
</feature>
<keyword evidence="1" id="KW-1133">Transmembrane helix</keyword>
<proteinExistence type="predicted"/>
<organism evidence="2 3">
    <name type="scientific">Brevundimonas pondensis</name>
    <dbReference type="NCBI Taxonomy" id="2774189"/>
    <lineage>
        <taxon>Bacteria</taxon>
        <taxon>Pseudomonadati</taxon>
        <taxon>Pseudomonadota</taxon>
        <taxon>Alphaproteobacteria</taxon>
        <taxon>Caulobacterales</taxon>
        <taxon>Caulobacteraceae</taxon>
        <taxon>Brevundimonas</taxon>
    </lineage>
</organism>
<dbReference type="InterPro" id="IPR008523">
    <property type="entry name" value="DUF805"/>
</dbReference>
<dbReference type="EMBL" id="CP062006">
    <property type="protein sequence ID" value="QTC86917.1"/>
    <property type="molecule type" value="Genomic_DNA"/>
</dbReference>
<gene>
    <name evidence="2" type="ORF">IFE19_12345</name>
</gene>
<dbReference type="Proteomes" id="UP000663942">
    <property type="component" value="Chromosome"/>
</dbReference>
<evidence type="ECO:0000313" key="2">
    <source>
        <dbReference type="EMBL" id="QTC86917.1"/>
    </source>
</evidence>
<keyword evidence="1" id="KW-0812">Transmembrane</keyword>
<feature type="transmembrane region" description="Helical" evidence="1">
    <location>
        <begin position="154"/>
        <end position="177"/>
    </location>
</feature>
<evidence type="ECO:0000256" key="1">
    <source>
        <dbReference type="SAM" id="Phobius"/>
    </source>
</evidence>
<dbReference type="Pfam" id="PF05656">
    <property type="entry name" value="DUF805"/>
    <property type="match status" value="1"/>
</dbReference>
<keyword evidence="1" id="KW-0472">Membrane</keyword>
<keyword evidence="3" id="KW-1185">Reference proteome</keyword>
<dbReference type="PANTHER" id="PTHR34980:SF2">
    <property type="entry name" value="INNER MEMBRANE PROTEIN YHAH-RELATED"/>
    <property type="match status" value="1"/>
</dbReference>
<reference evidence="2 3" key="1">
    <citation type="submission" date="2020-09" db="EMBL/GenBank/DDBJ databases">
        <title>Brevundimonas sp. LVF1 isolated from an oligotrophic pond in Goettingen, Germany.</title>
        <authorList>
            <person name="Friedrich I."/>
            <person name="Klassen A."/>
            <person name="Neubauer H."/>
            <person name="Schneider D."/>
            <person name="Hertel R."/>
            <person name="Daniel R."/>
        </authorList>
    </citation>
    <scope>NUCLEOTIDE SEQUENCE [LARGE SCALE GENOMIC DNA]</scope>
    <source>
        <strain evidence="2 3">LVF1</strain>
    </source>
</reference>
<evidence type="ECO:0000313" key="3">
    <source>
        <dbReference type="Proteomes" id="UP000663942"/>
    </source>
</evidence>
<accession>A0ABX7SH26</accession>
<feature type="transmembrane region" description="Helical" evidence="1">
    <location>
        <begin position="189"/>
        <end position="217"/>
    </location>
</feature>
<dbReference type="PANTHER" id="PTHR34980">
    <property type="entry name" value="INNER MEMBRANE PROTEIN-RELATED-RELATED"/>
    <property type="match status" value="1"/>
</dbReference>